<evidence type="ECO:0000313" key="4">
    <source>
        <dbReference type="Proteomes" id="UP000252530"/>
    </source>
</evidence>
<evidence type="ECO:0000259" key="1">
    <source>
        <dbReference type="Pfam" id="PF13173"/>
    </source>
</evidence>
<dbReference type="Proteomes" id="UP000252530">
    <property type="component" value="Unassembled WGS sequence"/>
</dbReference>
<feature type="domain" description="AAA" evidence="1">
    <location>
        <begin position="20"/>
        <end position="134"/>
    </location>
</feature>
<dbReference type="EMBL" id="PDCG01000001">
    <property type="protein sequence ID" value="RBP98620.1"/>
    <property type="molecule type" value="Genomic_DNA"/>
</dbReference>
<gene>
    <name evidence="3" type="ORF">CRD60_01895</name>
</gene>
<accession>A0A366KA52</accession>
<evidence type="ECO:0000259" key="2">
    <source>
        <dbReference type="Pfam" id="PF13635"/>
    </source>
</evidence>
<organism evidence="3 4">
    <name type="scientific">Bifidobacterium aemilianum</name>
    <dbReference type="NCBI Taxonomy" id="2493120"/>
    <lineage>
        <taxon>Bacteria</taxon>
        <taxon>Bacillati</taxon>
        <taxon>Actinomycetota</taxon>
        <taxon>Actinomycetes</taxon>
        <taxon>Bifidobacteriales</taxon>
        <taxon>Bifidobacteriaceae</taxon>
        <taxon>Bifidobacterium</taxon>
    </lineage>
</organism>
<protein>
    <submittedName>
        <fullName evidence="3">AAA family ATPase</fullName>
    </submittedName>
</protein>
<evidence type="ECO:0000313" key="3">
    <source>
        <dbReference type="EMBL" id="RBP98620.1"/>
    </source>
</evidence>
<dbReference type="PANTHER" id="PTHR43566:SF2">
    <property type="entry name" value="DUF4143 DOMAIN-CONTAINING PROTEIN"/>
    <property type="match status" value="1"/>
</dbReference>
<dbReference type="OrthoDB" id="128089at2"/>
<comment type="caution">
    <text evidence="3">The sequence shown here is derived from an EMBL/GenBank/DDBJ whole genome shotgun (WGS) entry which is preliminary data.</text>
</comment>
<dbReference type="PANTHER" id="PTHR43566">
    <property type="entry name" value="CONSERVED PROTEIN"/>
    <property type="match status" value="1"/>
</dbReference>
<dbReference type="InterPro" id="IPR025420">
    <property type="entry name" value="DUF4143"/>
</dbReference>
<dbReference type="AlphaFoldDB" id="A0A366KA52"/>
<dbReference type="Pfam" id="PF13173">
    <property type="entry name" value="AAA_14"/>
    <property type="match status" value="1"/>
</dbReference>
<feature type="domain" description="DUF4143" evidence="2">
    <location>
        <begin position="177"/>
        <end position="338"/>
    </location>
</feature>
<dbReference type="InterPro" id="IPR041682">
    <property type="entry name" value="AAA_14"/>
</dbReference>
<keyword evidence="4" id="KW-1185">Reference proteome</keyword>
<dbReference type="InterPro" id="IPR027417">
    <property type="entry name" value="P-loop_NTPase"/>
</dbReference>
<dbReference type="SUPFAM" id="SSF52540">
    <property type="entry name" value="P-loop containing nucleoside triphosphate hydrolases"/>
    <property type="match status" value="1"/>
</dbReference>
<reference evidence="3 4" key="1">
    <citation type="submission" date="2017-10" db="EMBL/GenBank/DDBJ databases">
        <title>Bifidobacterium xylocopum sp. nov. and Bifidobacterium aemilianum sp. nov., from the carpenter bee (Xylocopa violacea) digestive tract.</title>
        <authorList>
            <person name="Alberoni D."/>
            <person name="Baffoni L."/>
            <person name="Di Gioia D."/>
            <person name="Gaggia F."/>
            <person name="Biavati B."/>
        </authorList>
    </citation>
    <scope>NUCLEOTIDE SEQUENCE [LARGE SCALE GENOMIC DNA]</scope>
    <source>
        <strain evidence="3 4">XV10</strain>
    </source>
</reference>
<name>A0A366KA52_9BIFI</name>
<dbReference type="Pfam" id="PF13635">
    <property type="entry name" value="DUF4143"/>
    <property type="match status" value="1"/>
</dbReference>
<proteinExistence type="predicted"/>
<sequence length="391" mass="44794">MAMVPRDIETVLSRYMQWFPVVSLTGPRQSGKTTLARHMFSDFEYVSLENPDIRQLALDDPRAFLTRYHKHVIFDEAQRAPSLFSYLQGVVDETDEPGQFILTGSQNFLLLKTVSQSLAGRMGLAHLLPFSYAEANRSKQAPSSIDRYMLRGSYPRLYHSDMPASAFFHTYLHTYLERDVRDELGVRKIADFERYLHLCATRIGEHFADSTLAAAAQISPATASDWLSLLEAAFVCFRLRPYYRNFGKRLVKTPKLYFYDTGLACHLLGLTSSDDILLNQPLRGHLFENLVVSELLKHYYNQGKEPQLYYWRDSNRREIDLVIEQGSQIRFLVEVKASTTYNPHAFANIDSLGDLMNIPIEQRVLLYGGSESFTTRHGQVLTIADLEQIVV</sequence>